<organism evidence="2 3">
    <name type="scientific">Lepraria neglecta</name>
    <dbReference type="NCBI Taxonomy" id="209136"/>
    <lineage>
        <taxon>Eukaryota</taxon>
        <taxon>Fungi</taxon>
        <taxon>Dikarya</taxon>
        <taxon>Ascomycota</taxon>
        <taxon>Pezizomycotina</taxon>
        <taxon>Lecanoromycetes</taxon>
        <taxon>OSLEUM clade</taxon>
        <taxon>Lecanoromycetidae</taxon>
        <taxon>Lecanorales</taxon>
        <taxon>Lecanorineae</taxon>
        <taxon>Stereocaulaceae</taxon>
        <taxon>Lepraria</taxon>
    </lineage>
</organism>
<dbReference type="AlphaFoldDB" id="A0AAD9ZHP1"/>
<evidence type="ECO:0000313" key="2">
    <source>
        <dbReference type="EMBL" id="KAK3178923.1"/>
    </source>
</evidence>
<dbReference type="InterPro" id="IPR015421">
    <property type="entry name" value="PyrdxlP-dep_Trfase_major"/>
</dbReference>
<protein>
    <submittedName>
        <fullName evidence="2">Uncharacterized protein</fullName>
    </submittedName>
</protein>
<proteinExistence type="predicted"/>
<evidence type="ECO:0000313" key="3">
    <source>
        <dbReference type="Proteomes" id="UP001276659"/>
    </source>
</evidence>
<comment type="caution">
    <text evidence="2">The sequence shown here is derived from an EMBL/GenBank/DDBJ whole genome shotgun (WGS) entry which is preliminary data.</text>
</comment>
<dbReference type="Proteomes" id="UP001276659">
    <property type="component" value="Unassembled WGS sequence"/>
</dbReference>
<name>A0AAD9ZHP1_9LECA</name>
<sequence>MAPPMATDIQGTMDTQIATFSDGLSVNGVAARRCKAPKMAGGIAAHASSDMFKGPGRGKPKAKRWDHRLNEESKSRKPSSLKGAAKYLKNPGIINLGGGLPSSQYFPIEYIDVKVPSALHFTEQETKELGVVKRIGKYDIEEEKGIYGTPDTTGK</sequence>
<dbReference type="Gene3D" id="3.40.640.10">
    <property type="entry name" value="Type I PLP-dependent aspartate aminotransferase-like (Major domain)"/>
    <property type="match status" value="1"/>
</dbReference>
<accession>A0AAD9ZHP1</accession>
<dbReference type="EMBL" id="JASNWA010000003">
    <property type="protein sequence ID" value="KAK3178923.1"/>
    <property type="molecule type" value="Genomic_DNA"/>
</dbReference>
<evidence type="ECO:0000256" key="1">
    <source>
        <dbReference type="SAM" id="MobiDB-lite"/>
    </source>
</evidence>
<reference evidence="2" key="1">
    <citation type="submission" date="2022-11" db="EMBL/GenBank/DDBJ databases">
        <title>Chromosomal genome sequence assembly and mating type (MAT) locus characterization of the leprose asexual lichenized fungus Lepraria neglecta (Nyl.) Erichsen.</title>
        <authorList>
            <person name="Allen J.L."/>
            <person name="Pfeffer B."/>
        </authorList>
    </citation>
    <scope>NUCLEOTIDE SEQUENCE</scope>
    <source>
        <strain evidence="2">Allen 5258</strain>
    </source>
</reference>
<keyword evidence="3" id="KW-1185">Reference proteome</keyword>
<feature type="region of interest" description="Disordered" evidence="1">
    <location>
        <begin position="47"/>
        <end position="81"/>
    </location>
</feature>
<gene>
    <name evidence="2" type="ORF">OEA41_001060</name>
</gene>
<feature type="compositionally biased region" description="Basic residues" evidence="1">
    <location>
        <begin position="56"/>
        <end position="66"/>
    </location>
</feature>